<accession>A0A160TIE7</accession>
<dbReference type="EMBL" id="CZQE01000173">
    <property type="protein sequence ID" value="CUS44725.1"/>
    <property type="molecule type" value="Genomic_DNA"/>
</dbReference>
<organism evidence="1">
    <name type="scientific">hydrothermal vent metagenome</name>
    <dbReference type="NCBI Taxonomy" id="652676"/>
    <lineage>
        <taxon>unclassified sequences</taxon>
        <taxon>metagenomes</taxon>
        <taxon>ecological metagenomes</taxon>
    </lineage>
</organism>
<dbReference type="GO" id="GO:0016301">
    <property type="term" value="F:kinase activity"/>
    <property type="evidence" value="ECO:0007669"/>
    <property type="project" value="UniProtKB-KW"/>
</dbReference>
<sequence length="319" mass="33694">MTADPGAAFAAACARVPPETLAVVVAGVAIQIRVAGPALAARLFEPVRHIASTCSNAEVTIDIDAWGIDETGVPLPPGQLLEESDTTRRRLVCAFPGVDSLTRLSMARPFQAGLLPLLARLGRPAVHGGVIARGPGEPGLLLVGPNGSGKSTTCLAALLAGFRLVGEDCLAVTRNGALHEGHSMYRSCCLTVQSQAMFRHLPGDVRRPLGAPTDAKGVMLLPCSANSDMMLRTAPIRALVLPVLGESGRPRLARAGTAETLRRFMPGLRFMRHLAPEDRRAQYDALTALVHDLPSYRLELGDGVAGVPDLLFDLADSLR</sequence>
<dbReference type="InterPro" id="IPR027417">
    <property type="entry name" value="P-loop_NTPase"/>
</dbReference>
<keyword evidence="1" id="KW-0418">Kinase</keyword>
<dbReference type="SUPFAM" id="SSF53795">
    <property type="entry name" value="PEP carboxykinase-like"/>
    <property type="match status" value="1"/>
</dbReference>
<reference evidence="1" key="1">
    <citation type="submission" date="2015-10" db="EMBL/GenBank/DDBJ databases">
        <authorList>
            <person name="Gilbert D.G."/>
        </authorList>
    </citation>
    <scope>NUCLEOTIDE SEQUENCE</scope>
</reference>
<gene>
    <name evidence="1" type="ORF">MGWOODY_Smn2209</name>
</gene>
<keyword evidence="1" id="KW-0808">Transferase</keyword>
<proteinExistence type="predicted"/>
<protein>
    <submittedName>
        <fullName evidence="1">Serine kinase of the HPr protein, regulates carbohydrate metabolism</fullName>
    </submittedName>
</protein>
<evidence type="ECO:0000313" key="1">
    <source>
        <dbReference type="EMBL" id="CUS44725.1"/>
    </source>
</evidence>
<dbReference type="Gene3D" id="3.40.50.300">
    <property type="entry name" value="P-loop containing nucleotide triphosphate hydrolases"/>
    <property type="match status" value="1"/>
</dbReference>
<name>A0A160TIE7_9ZZZZ</name>
<dbReference type="AlphaFoldDB" id="A0A160TIE7"/>